<organism evidence="2 3">
    <name type="scientific">Paratractidigestivibacter faecalis</name>
    <dbReference type="NCBI Taxonomy" id="2292441"/>
    <lineage>
        <taxon>Bacteria</taxon>
        <taxon>Bacillati</taxon>
        <taxon>Actinomycetota</taxon>
        <taxon>Coriobacteriia</taxon>
        <taxon>Coriobacteriales</taxon>
        <taxon>Atopobiaceae</taxon>
        <taxon>Paratractidigestivibacter</taxon>
    </lineage>
</organism>
<evidence type="ECO:0000256" key="1">
    <source>
        <dbReference type="SAM" id="Phobius"/>
    </source>
</evidence>
<evidence type="ECO:0000313" key="2">
    <source>
        <dbReference type="EMBL" id="MEQ2637029.1"/>
    </source>
</evidence>
<comment type="caution">
    <text evidence="2">The sequence shown here is derived from an EMBL/GenBank/DDBJ whole genome shotgun (WGS) entry which is preliminary data.</text>
</comment>
<dbReference type="Proteomes" id="UP001478817">
    <property type="component" value="Unassembled WGS sequence"/>
</dbReference>
<dbReference type="PROSITE" id="PS51257">
    <property type="entry name" value="PROKAR_LIPOPROTEIN"/>
    <property type="match status" value="1"/>
</dbReference>
<feature type="transmembrane region" description="Helical" evidence="1">
    <location>
        <begin position="12"/>
        <end position="36"/>
    </location>
</feature>
<keyword evidence="1" id="KW-0472">Membrane</keyword>
<dbReference type="RefSeq" id="WP_349181392.1">
    <property type="nucleotide sequence ID" value="NZ_JBBNGS010000002.1"/>
</dbReference>
<keyword evidence="1" id="KW-0812">Transmembrane</keyword>
<accession>A0ABV1IDQ1</accession>
<keyword evidence="1" id="KW-1133">Transmembrane helix</keyword>
<reference evidence="2 3" key="1">
    <citation type="submission" date="2024-04" db="EMBL/GenBank/DDBJ databases">
        <title>Human intestinal bacterial collection.</title>
        <authorList>
            <person name="Pauvert C."/>
            <person name="Hitch T.C.A."/>
            <person name="Clavel T."/>
        </authorList>
    </citation>
    <scope>NUCLEOTIDE SEQUENCE [LARGE SCALE GENOMIC DNA]</scope>
    <source>
        <strain evidence="2 3">CLA-AA-H197</strain>
    </source>
</reference>
<proteinExistence type="predicted"/>
<evidence type="ECO:0000313" key="3">
    <source>
        <dbReference type="Proteomes" id="UP001478817"/>
    </source>
</evidence>
<protein>
    <recommendedName>
        <fullName evidence="4">Lipoprotein</fullName>
    </recommendedName>
</protein>
<gene>
    <name evidence="2" type="ORF">AAAT05_01500</name>
</gene>
<keyword evidence="3" id="KW-1185">Reference proteome</keyword>
<name>A0ABV1IDQ1_9ACTN</name>
<dbReference type="EMBL" id="JBBNGS010000002">
    <property type="protein sequence ID" value="MEQ2637029.1"/>
    <property type="molecule type" value="Genomic_DNA"/>
</dbReference>
<sequence>MKRAVSDVLSSLLSVIVWMCAMCLACAAMLACFGLLGRAMAFCMWA</sequence>
<evidence type="ECO:0008006" key="4">
    <source>
        <dbReference type="Google" id="ProtNLM"/>
    </source>
</evidence>